<dbReference type="CDD" id="cd00333">
    <property type="entry name" value="MIP"/>
    <property type="match status" value="1"/>
</dbReference>
<dbReference type="InterPro" id="IPR000425">
    <property type="entry name" value="MIP"/>
</dbReference>
<dbReference type="OrthoDB" id="9807293at2"/>
<feature type="transmembrane region" description="Helical" evidence="9">
    <location>
        <begin position="159"/>
        <end position="183"/>
    </location>
</feature>
<keyword evidence="3 8" id="KW-0813">Transport</keyword>
<reference evidence="11" key="1">
    <citation type="submission" date="2016-09" db="EMBL/GenBank/DDBJ databases">
        <title>Draft genome sequence of a novel species of the family Streptococcaceae isolated from flowers.</title>
        <authorList>
            <person name="Chuah L.-O."/>
            <person name="Yap K.-P."/>
            <person name="Thong K.L."/>
            <person name="Liong M.T."/>
            <person name="Ahmad R."/>
            <person name="Rusul G."/>
        </authorList>
    </citation>
    <scope>NUCLEOTIDE SEQUENCE [LARGE SCALE GENOMIC DNA]</scope>
    <source>
        <strain evidence="11">DF1</strain>
    </source>
</reference>
<dbReference type="Pfam" id="PF00230">
    <property type="entry name" value="MIP"/>
    <property type="match status" value="1"/>
</dbReference>
<feature type="transmembrane region" description="Helical" evidence="9">
    <location>
        <begin position="81"/>
        <end position="103"/>
    </location>
</feature>
<evidence type="ECO:0000256" key="4">
    <source>
        <dbReference type="ARBA" id="ARBA00022475"/>
    </source>
</evidence>
<organism evidence="10 11">
    <name type="scientific">Floricoccus tropicus</name>
    <dbReference type="NCBI Taxonomy" id="1859473"/>
    <lineage>
        <taxon>Bacteria</taxon>
        <taxon>Bacillati</taxon>
        <taxon>Bacillota</taxon>
        <taxon>Bacilli</taxon>
        <taxon>Lactobacillales</taxon>
        <taxon>Streptococcaceae</taxon>
        <taxon>Floricoccus</taxon>
    </lineage>
</organism>
<keyword evidence="5 8" id="KW-0812">Transmembrane</keyword>
<dbReference type="NCBIfam" id="TIGR00861">
    <property type="entry name" value="MIP"/>
    <property type="match status" value="1"/>
</dbReference>
<evidence type="ECO:0000256" key="5">
    <source>
        <dbReference type="ARBA" id="ARBA00022692"/>
    </source>
</evidence>
<evidence type="ECO:0000256" key="9">
    <source>
        <dbReference type="SAM" id="Phobius"/>
    </source>
</evidence>
<proteinExistence type="inferred from homology"/>
<dbReference type="GO" id="GO:0015250">
    <property type="term" value="F:water channel activity"/>
    <property type="evidence" value="ECO:0007669"/>
    <property type="project" value="TreeGrafter"/>
</dbReference>
<dbReference type="Proteomes" id="UP000178622">
    <property type="component" value="Unassembled WGS sequence"/>
</dbReference>
<evidence type="ECO:0000313" key="11">
    <source>
        <dbReference type="Proteomes" id="UP000178622"/>
    </source>
</evidence>
<name>A0A1E8GMA5_9LACT</name>
<dbReference type="PANTHER" id="PTHR19139">
    <property type="entry name" value="AQUAPORIN TRANSPORTER"/>
    <property type="match status" value="1"/>
</dbReference>
<keyword evidence="4" id="KW-1003">Cell membrane</keyword>
<comment type="similarity">
    <text evidence="2 8">Belongs to the MIP/aquaporin (TC 1.A.8) family.</text>
</comment>
<dbReference type="RefSeq" id="WP_070791892.1">
    <property type="nucleotide sequence ID" value="NZ_MKIR01000012.1"/>
</dbReference>
<evidence type="ECO:0000256" key="7">
    <source>
        <dbReference type="ARBA" id="ARBA00023136"/>
    </source>
</evidence>
<dbReference type="PANTHER" id="PTHR19139:SF199">
    <property type="entry name" value="MIP17260P"/>
    <property type="match status" value="1"/>
</dbReference>
<evidence type="ECO:0000256" key="3">
    <source>
        <dbReference type="ARBA" id="ARBA00022448"/>
    </source>
</evidence>
<evidence type="ECO:0000256" key="1">
    <source>
        <dbReference type="ARBA" id="ARBA00004651"/>
    </source>
</evidence>
<dbReference type="AlphaFoldDB" id="A0A1E8GMA5"/>
<dbReference type="GO" id="GO:0005886">
    <property type="term" value="C:plasma membrane"/>
    <property type="evidence" value="ECO:0007669"/>
    <property type="project" value="UniProtKB-SubCell"/>
</dbReference>
<feature type="transmembrane region" description="Helical" evidence="9">
    <location>
        <begin position="39"/>
        <end position="60"/>
    </location>
</feature>
<dbReference type="InterPro" id="IPR022357">
    <property type="entry name" value="MIP_CS"/>
</dbReference>
<keyword evidence="11" id="KW-1185">Reference proteome</keyword>
<dbReference type="EMBL" id="MKIR01000012">
    <property type="protein sequence ID" value="OFI49370.1"/>
    <property type="molecule type" value="Genomic_DNA"/>
</dbReference>
<protein>
    <submittedName>
        <fullName evidence="10">Aquaporin</fullName>
    </submittedName>
</protein>
<keyword evidence="6 9" id="KW-1133">Transmembrane helix</keyword>
<dbReference type="PRINTS" id="PR00783">
    <property type="entry name" value="MINTRINSICP"/>
</dbReference>
<dbReference type="PROSITE" id="PS00221">
    <property type="entry name" value="MIP"/>
    <property type="match status" value="1"/>
</dbReference>
<feature type="transmembrane region" description="Helical" evidence="9">
    <location>
        <begin position="203"/>
        <end position="221"/>
    </location>
</feature>
<comment type="caution">
    <text evidence="10">The sequence shown here is derived from an EMBL/GenBank/DDBJ whole genome shotgun (WGS) entry which is preliminary data.</text>
</comment>
<dbReference type="InterPro" id="IPR023271">
    <property type="entry name" value="Aquaporin-like"/>
</dbReference>
<evidence type="ECO:0000256" key="6">
    <source>
        <dbReference type="ARBA" id="ARBA00022989"/>
    </source>
</evidence>
<dbReference type="SUPFAM" id="SSF81338">
    <property type="entry name" value="Aquaporin-like"/>
    <property type="match status" value="1"/>
</dbReference>
<sequence>MKKYIAEFIGTFILVFVGTAAAVFGGGAAAGSIVSLVGIALAFGLAVMMAAYSIGTVSGAHLNPAVSIAMFVNKRMDMTDLIGYIIAQVVGAFAGSLTLLALVNSAGGDTKALGQNLYGADAMINVGATGAFIVEAVLTFIFVLVIMTVTSPSRGNDSLAGLVIGLTLTGLHFVGVPVTGMSVNPARSLAPAVLVQGTALSQIWLFILAPIVGGILAALVAKSLLGTEVDPGDQDLDLDLAKN</sequence>
<comment type="subcellular location">
    <subcellularLocation>
        <location evidence="1">Cell membrane</location>
        <topology evidence="1">Multi-pass membrane protein</topology>
    </subcellularLocation>
</comment>
<dbReference type="Gene3D" id="1.20.1080.10">
    <property type="entry name" value="Glycerol uptake facilitator protein"/>
    <property type="match status" value="1"/>
</dbReference>
<dbReference type="InterPro" id="IPR034294">
    <property type="entry name" value="Aquaporin_transptr"/>
</dbReference>
<feature type="transmembrane region" description="Helical" evidence="9">
    <location>
        <begin position="12"/>
        <end position="33"/>
    </location>
</feature>
<gene>
    <name evidence="10" type="ORF">BG261_01955</name>
</gene>
<evidence type="ECO:0000313" key="10">
    <source>
        <dbReference type="EMBL" id="OFI49370.1"/>
    </source>
</evidence>
<accession>A0A1E8GMA5</accession>
<keyword evidence="7 9" id="KW-0472">Membrane</keyword>
<evidence type="ECO:0000256" key="2">
    <source>
        <dbReference type="ARBA" id="ARBA00006175"/>
    </source>
</evidence>
<dbReference type="STRING" id="1859473.BG261_01955"/>
<feature type="transmembrane region" description="Helical" evidence="9">
    <location>
        <begin position="123"/>
        <end position="147"/>
    </location>
</feature>
<evidence type="ECO:0000256" key="8">
    <source>
        <dbReference type="RuleBase" id="RU000477"/>
    </source>
</evidence>